<name>A0A4Z2IUH2_9TELE</name>
<dbReference type="EMBL" id="SRLO01000046">
    <property type="protein sequence ID" value="TNN81461.1"/>
    <property type="molecule type" value="Genomic_DNA"/>
</dbReference>
<sequence>MSTAAASDKGVICGASAGRRNSWVVLLVVSFSSDTVGSRQRLHSGRRHSYHSPQTWLQQCQGPGPTEEKSEEREPLGLKIHRYCVTTPPRSGLLSVTSGRDPPMRLKHTEASFRSGSYPDCISTPAVDIGEFLQLLLESLRLSTH</sequence>
<keyword evidence="3" id="KW-1185">Reference proteome</keyword>
<gene>
    <name evidence="2" type="ORF">EYF80_008233</name>
</gene>
<comment type="caution">
    <text evidence="2">The sequence shown here is derived from an EMBL/GenBank/DDBJ whole genome shotgun (WGS) entry which is preliminary data.</text>
</comment>
<feature type="region of interest" description="Disordered" evidence="1">
    <location>
        <begin position="38"/>
        <end position="73"/>
    </location>
</feature>
<protein>
    <submittedName>
        <fullName evidence="2">Uncharacterized protein</fullName>
    </submittedName>
</protein>
<reference evidence="2 3" key="1">
    <citation type="submission" date="2019-03" db="EMBL/GenBank/DDBJ databases">
        <title>First draft genome of Liparis tanakae, snailfish: a comprehensive survey of snailfish specific genes.</title>
        <authorList>
            <person name="Kim W."/>
            <person name="Song I."/>
            <person name="Jeong J.-H."/>
            <person name="Kim D."/>
            <person name="Kim S."/>
            <person name="Ryu S."/>
            <person name="Song J.Y."/>
            <person name="Lee S.K."/>
        </authorList>
    </citation>
    <scope>NUCLEOTIDE SEQUENCE [LARGE SCALE GENOMIC DNA]</scope>
    <source>
        <tissue evidence="2">Muscle</tissue>
    </source>
</reference>
<evidence type="ECO:0000256" key="1">
    <source>
        <dbReference type="SAM" id="MobiDB-lite"/>
    </source>
</evidence>
<feature type="compositionally biased region" description="Polar residues" evidence="1">
    <location>
        <begin position="51"/>
        <end position="61"/>
    </location>
</feature>
<feature type="compositionally biased region" description="Basic residues" evidence="1">
    <location>
        <begin position="40"/>
        <end position="50"/>
    </location>
</feature>
<evidence type="ECO:0000313" key="3">
    <source>
        <dbReference type="Proteomes" id="UP000314294"/>
    </source>
</evidence>
<organism evidence="2 3">
    <name type="scientific">Liparis tanakae</name>
    <name type="common">Tanaka's snailfish</name>
    <dbReference type="NCBI Taxonomy" id="230148"/>
    <lineage>
        <taxon>Eukaryota</taxon>
        <taxon>Metazoa</taxon>
        <taxon>Chordata</taxon>
        <taxon>Craniata</taxon>
        <taxon>Vertebrata</taxon>
        <taxon>Euteleostomi</taxon>
        <taxon>Actinopterygii</taxon>
        <taxon>Neopterygii</taxon>
        <taxon>Teleostei</taxon>
        <taxon>Neoteleostei</taxon>
        <taxon>Acanthomorphata</taxon>
        <taxon>Eupercaria</taxon>
        <taxon>Perciformes</taxon>
        <taxon>Cottioidei</taxon>
        <taxon>Cottales</taxon>
        <taxon>Liparidae</taxon>
        <taxon>Liparis</taxon>
    </lineage>
</organism>
<dbReference type="AlphaFoldDB" id="A0A4Z2IUH2"/>
<dbReference type="Proteomes" id="UP000314294">
    <property type="component" value="Unassembled WGS sequence"/>
</dbReference>
<evidence type="ECO:0000313" key="2">
    <source>
        <dbReference type="EMBL" id="TNN81461.1"/>
    </source>
</evidence>
<proteinExistence type="predicted"/>
<accession>A0A4Z2IUH2</accession>